<accession>A0ABM3DFF0</accession>
<evidence type="ECO:0000259" key="2">
    <source>
        <dbReference type="Pfam" id="PF18804"/>
    </source>
</evidence>
<reference evidence="4 5" key="1">
    <citation type="submission" date="2025-05" db="UniProtKB">
        <authorList>
            <consortium name="RefSeq"/>
        </authorList>
    </citation>
    <scope>IDENTIFICATION</scope>
</reference>
<evidence type="ECO:0000313" key="9">
    <source>
        <dbReference type="RefSeq" id="XP_045557510.1"/>
    </source>
</evidence>
<evidence type="ECO:0000313" key="5">
    <source>
        <dbReference type="RefSeq" id="XP_045557506.1"/>
    </source>
</evidence>
<dbReference type="RefSeq" id="XP_045557506.1">
    <property type="nucleotide sequence ID" value="XM_045701550.1"/>
</dbReference>
<feature type="compositionally biased region" description="Polar residues" evidence="1">
    <location>
        <begin position="78"/>
        <end position="98"/>
    </location>
</feature>
<dbReference type="RefSeq" id="XP_045557508.1">
    <property type="nucleotide sequence ID" value="XM_045701552.1"/>
</dbReference>
<feature type="region of interest" description="Disordered" evidence="1">
    <location>
        <begin position="40"/>
        <end position="122"/>
    </location>
</feature>
<keyword evidence="3" id="KW-1185">Reference proteome</keyword>
<dbReference type="RefSeq" id="XP_045557505.1">
    <property type="nucleotide sequence ID" value="XM_045701549.1"/>
</dbReference>
<evidence type="ECO:0000313" key="7">
    <source>
        <dbReference type="RefSeq" id="XP_045557508.1"/>
    </source>
</evidence>
<dbReference type="GeneID" id="106594698"/>
<dbReference type="RefSeq" id="XP_045557509.1">
    <property type="nucleotide sequence ID" value="XM_045701553.1"/>
</dbReference>
<evidence type="ECO:0000313" key="6">
    <source>
        <dbReference type="RefSeq" id="XP_045557507.1"/>
    </source>
</evidence>
<dbReference type="Proteomes" id="UP001652741">
    <property type="component" value="Chromosome ssa18"/>
</dbReference>
<evidence type="ECO:0000313" key="8">
    <source>
        <dbReference type="RefSeq" id="XP_045557509.1"/>
    </source>
</evidence>
<evidence type="ECO:0000313" key="4">
    <source>
        <dbReference type="RefSeq" id="XP_045557505.1"/>
    </source>
</evidence>
<gene>
    <name evidence="4 5 6 7 8 9" type="primary">LOC106594698</name>
</gene>
<dbReference type="RefSeq" id="XP_045557510.1">
    <property type="nucleotide sequence ID" value="XM_045701554.1"/>
</dbReference>
<dbReference type="Pfam" id="PF18804">
    <property type="entry name" value="CxC3"/>
    <property type="match status" value="1"/>
</dbReference>
<feature type="compositionally biased region" description="Basic and acidic residues" evidence="1">
    <location>
        <begin position="40"/>
        <end position="56"/>
    </location>
</feature>
<protein>
    <submittedName>
        <fullName evidence="4 5">Uncharacterized protein LOC106594698</fullName>
    </submittedName>
</protein>
<dbReference type="RefSeq" id="XP_045557507.1">
    <property type="nucleotide sequence ID" value="XM_045701551.1"/>
</dbReference>
<feature type="domain" description="CxC3 like cysteine cluster" evidence="2">
    <location>
        <begin position="134"/>
        <end position="204"/>
    </location>
</feature>
<dbReference type="InterPro" id="IPR040564">
    <property type="entry name" value="CxC3-like"/>
</dbReference>
<evidence type="ECO:0000313" key="3">
    <source>
        <dbReference type="Proteomes" id="UP001652741"/>
    </source>
</evidence>
<name>A0ABM3DFF0_SALSA</name>
<organism evidence="3 7">
    <name type="scientific">Salmo salar</name>
    <name type="common">Atlantic salmon</name>
    <dbReference type="NCBI Taxonomy" id="8030"/>
    <lineage>
        <taxon>Eukaryota</taxon>
        <taxon>Metazoa</taxon>
        <taxon>Chordata</taxon>
        <taxon>Craniata</taxon>
        <taxon>Vertebrata</taxon>
        <taxon>Euteleostomi</taxon>
        <taxon>Actinopterygii</taxon>
        <taxon>Neopterygii</taxon>
        <taxon>Teleostei</taxon>
        <taxon>Protacanthopterygii</taxon>
        <taxon>Salmoniformes</taxon>
        <taxon>Salmonidae</taxon>
        <taxon>Salmoninae</taxon>
        <taxon>Salmo</taxon>
    </lineage>
</organism>
<proteinExistence type="predicted"/>
<sequence>MASEDPQDQLDEAIKKAERLAEELNQEKDPQAQLDEAINEAKRLAEELNPERENKKKTNKPPGIRFRWRQRDERGQIVPQTRKATTSTSLAPRASTSRARLVQPSGPVTEEEESETRTSGLESTPVLNIDEEIGLYNVTVPVLTCTTCLCTWTANLADLIKNGFWPATVNCDTIYQVDVFSSFEELKVSAPGMSRLAFIRILEQRTDFFGRNGMICGDTFQKSFFEWTYCRSEIEQVCDIQYFDCPACSPSMLAVSVDGNKKLYRFKKGYGYGKGVCGASQWTAAKESRKTNDNLMKRDSKLPSAATEYF</sequence>
<evidence type="ECO:0000256" key="1">
    <source>
        <dbReference type="SAM" id="MobiDB-lite"/>
    </source>
</evidence>